<sequence length="972" mass="111465">MNNNNEAQINHKSSELVQNEMELSHGQTFNELFHRKILFIIAIVALAFFLLFSQSLSQEKYVAELVDNHISPTKSLITQIQLVHHQQQGLSDIVAFNQLDDVVKEHGKLLENNTQLMSFTSEHQANYSRWQKSYQEGTRLLDRLQKVQQRNQQLKQDIIKSINALLLVKDPSYLLPASKQQRQVVAAFNQQLQLSLPTFIKLGFYSPLQEFINTRQALQQKIVEVMRIKFTEPYQEMLISFEQLLIGQGNSLAKWQGYLRLAQQYYQIINQQNSHVQQLITELMVTETPEVASTPSVMSLFERWMHQLFPQLNKSTFFNVLLLVTGGLFLLLMYFCYVLSDAIKVRMQQLIDYCQQVNNSHSVEIANDELTYEEEQLLSIVREGAEKGKHAVEYNELVKLHDKVIIQLAEQSTLVNELKASATLTEEKQQLLSQQQGYALQRKYQYLQKAIEHARGYFSVQVGQPHNYKLPALYQRIGLWQLTNNLKLEETTLALKDISILSEIYAVLLNYWPDLAENNHTLAVKVNENIAAEVKLDISLFAQLLHCFMQLISKDQMQNRIEILLQLKDKNFAQQRIQVTANIASKTKSTVLPQSLKALQGTDNLTEADMLPYAFNYLLDKMHGSDTTIMLTESGYQFSFAFPLAPVKESSRINKKTRAAKTATIEEKSIAQLFDGKSLTSLFLSKHTQPLHKRVVSVVEVLLASKNPQDYINLYAQLHWLGCHVHVVTQVEHLQQYWQSGCFSIVITEFDLAPLQSINKSLQTISATRALLSLSGNKVTQKNWPKEWLVETINRDISVETLSELLMPWFKREKVTKNSKKVANQNINERPTNKAKFAEKADSIKVADDCSSEHLKANVFDLNRYIHHQGSAELAFYMLDEYLGDNQRYFSTLSEAMAKQDMEQAQASVDELMVNAKILASLELQHLCEHWNQLIASDLKTVKPTLITKLLSKTKQAINSIMHSAQQLVVNT</sequence>
<dbReference type="Proteomes" id="UP000315303">
    <property type="component" value="Unassembled WGS sequence"/>
</dbReference>
<evidence type="ECO:0000313" key="4">
    <source>
        <dbReference type="Proteomes" id="UP000315303"/>
    </source>
</evidence>
<feature type="transmembrane region" description="Helical" evidence="2">
    <location>
        <begin position="33"/>
        <end position="52"/>
    </location>
</feature>
<proteinExistence type="predicted"/>
<name>A0A502KVT2_9GAMM</name>
<reference evidence="3 4" key="1">
    <citation type="submission" date="2019-01" db="EMBL/GenBank/DDBJ databases">
        <title>Litorilituus lipolytica sp. nov., isolated from intertidal sand of the Yellow Sea in China.</title>
        <authorList>
            <person name="Liu A."/>
        </authorList>
    </citation>
    <scope>NUCLEOTIDE SEQUENCE [LARGE SCALE GENOMIC DNA]</scope>
    <source>
        <strain evidence="3 4">RZ04</strain>
    </source>
</reference>
<keyword evidence="2" id="KW-0472">Membrane</keyword>
<organism evidence="3 4">
    <name type="scientific">Litorilituus lipolyticus</name>
    <dbReference type="NCBI Taxonomy" id="2491017"/>
    <lineage>
        <taxon>Bacteria</taxon>
        <taxon>Pseudomonadati</taxon>
        <taxon>Pseudomonadota</taxon>
        <taxon>Gammaproteobacteria</taxon>
        <taxon>Alteromonadales</taxon>
        <taxon>Colwelliaceae</taxon>
        <taxon>Litorilituus</taxon>
    </lineage>
</organism>
<protein>
    <submittedName>
        <fullName evidence="3">Uncharacterized protein</fullName>
    </submittedName>
</protein>
<dbReference type="AlphaFoldDB" id="A0A502KVT2"/>
<keyword evidence="2" id="KW-0812">Transmembrane</keyword>
<feature type="coiled-coil region" evidence="1">
    <location>
        <begin position="137"/>
        <end position="164"/>
    </location>
</feature>
<evidence type="ECO:0000313" key="3">
    <source>
        <dbReference type="EMBL" id="TPH15546.1"/>
    </source>
</evidence>
<dbReference type="EMBL" id="SAWY01000019">
    <property type="protein sequence ID" value="TPH15546.1"/>
    <property type="molecule type" value="Genomic_DNA"/>
</dbReference>
<keyword evidence="4" id="KW-1185">Reference proteome</keyword>
<evidence type="ECO:0000256" key="2">
    <source>
        <dbReference type="SAM" id="Phobius"/>
    </source>
</evidence>
<dbReference type="RefSeq" id="WP_140602945.1">
    <property type="nucleotide sequence ID" value="NZ_SAWY01000019.1"/>
</dbReference>
<gene>
    <name evidence="3" type="ORF">EPA86_08170</name>
</gene>
<evidence type="ECO:0000256" key="1">
    <source>
        <dbReference type="SAM" id="Coils"/>
    </source>
</evidence>
<keyword evidence="1" id="KW-0175">Coiled coil</keyword>
<comment type="caution">
    <text evidence="3">The sequence shown here is derived from an EMBL/GenBank/DDBJ whole genome shotgun (WGS) entry which is preliminary data.</text>
</comment>
<dbReference type="OrthoDB" id="6218504at2"/>
<feature type="transmembrane region" description="Helical" evidence="2">
    <location>
        <begin position="317"/>
        <end position="340"/>
    </location>
</feature>
<accession>A0A502KVT2</accession>
<keyword evidence="2" id="KW-1133">Transmembrane helix</keyword>